<dbReference type="PANTHER" id="PTHR28668:SF1">
    <property type="entry name" value="TRANSMEMBRANE PROTEIN 234"/>
    <property type="match status" value="1"/>
</dbReference>
<keyword evidence="4 5" id="KW-0472">Membrane</keyword>
<evidence type="ECO:0000313" key="7">
    <source>
        <dbReference type="Proteomes" id="UP000281549"/>
    </source>
</evidence>
<dbReference type="PANTHER" id="PTHR28668">
    <property type="entry name" value="TRANSMEMBRANE PROTEIN 234"/>
    <property type="match status" value="1"/>
</dbReference>
<evidence type="ECO:0000256" key="4">
    <source>
        <dbReference type="ARBA" id="ARBA00023136"/>
    </source>
</evidence>
<protein>
    <submittedName>
        <fullName evidence="6">Uncharacterized protein</fullName>
    </submittedName>
</protein>
<evidence type="ECO:0000313" key="6">
    <source>
        <dbReference type="EMBL" id="RKP19082.1"/>
    </source>
</evidence>
<dbReference type="InterPro" id="IPR018908">
    <property type="entry name" value="TMEM234"/>
</dbReference>
<evidence type="ECO:0000256" key="3">
    <source>
        <dbReference type="ARBA" id="ARBA00022989"/>
    </source>
</evidence>
<accession>A0A4P9YJ29</accession>
<dbReference type="Pfam" id="PF10639">
    <property type="entry name" value="TMEM234"/>
    <property type="match status" value="1"/>
</dbReference>
<keyword evidence="2 5" id="KW-0812">Transmembrane</keyword>
<evidence type="ECO:0000256" key="5">
    <source>
        <dbReference type="SAM" id="Phobius"/>
    </source>
</evidence>
<dbReference type="GO" id="GO:0016020">
    <property type="term" value="C:membrane"/>
    <property type="evidence" value="ECO:0007669"/>
    <property type="project" value="UniProtKB-SubCell"/>
</dbReference>
<sequence length="55" mass="6202">YYIALGLNLSGSIWYYYLIGKNELSITVPIINSMAFVWTILGSVFLKEPISIKST</sequence>
<dbReference type="EMBL" id="ML005301">
    <property type="protein sequence ID" value="RKP19082.1"/>
    <property type="molecule type" value="Genomic_DNA"/>
</dbReference>
<feature type="transmembrane region" description="Helical" evidence="5">
    <location>
        <begin position="24"/>
        <end position="46"/>
    </location>
</feature>
<feature type="non-terminal residue" evidence="6">
    <location>
        <position position="1"/>
    </location>
</feature>
<organism evidence="6 7">
    <name type="scientific">Rozella allomycis (strain CSF55)</name>
    <dbReference type="NCBI Taxonomy" id="988480"/>
    <lineage>
        <taxon>Eukaryota</taxon>
        <taxon>Fungi</taxon>
        <taxon>Fungi incertae sedis</taxon>
        <taxon>Cryptomycota</taxon>
        <taxon>Cryptomycota incertae sedis</taxon>
        <taxon>Rozella</taxon>
    </lineage>
</organism>
<evidence type="ECO:0000256" key="2">
    <source>
        <dbReference type="ARBA" id="ARBA00022692"/>
    </source>
</evidence>
<proteinExistence type="predicted"/>
<dbReference type="Proteomes" id="UP000281549">
    <property type="component" value="Unassembled WGS sequence"/>
</dbReference>
<name>A0A4P9YJ29_ROZAC</name>
<keyword evidence="3 5" id="KW-1133">Transmembrane helix</keyword>
<dbReference type="AlphaFoldDB" id="A0A4P9YJ29"/>
<gene>
    <name evidence="6" type="ORF">ROZALSC1DRAFT_14446</name>
</gene>
<comment type="subcellular location">
    <subcellularLocation>
        <location evidence="1">Membrane</location>
        <topology evidence="1">Multi-pass membrane protein</topology>
    </subcellularLocation>
</comment>
<evidence type="ECO:0000256" key="1">
    <source>
        <dbReference type="ARBA" id="ARBA00004141"/>
    </source>
</evidence>
<reference evidence="7" key="1">
    <citation type="journal article" date="2018" name="Nat. Microbiol.">
        <title>Leveraging single-cell genomics to expand the fungal tree of life.</title>
        <authorList>
            <person name="Ahrendt S.R."/>
            <person name="Quandt C.A."/>
            <person name="Ciobanu D."/>
            <person name="Clum A."/>
            <person name="Salamov A."/>
            <person name="Andreopoulos B."/>
            <person name="Cheng J.F."/>
            <person name="Woyke T."/>
            <person name="Pelin A."/>
            <person name="Henrissat B."/>
            <person name="Reynolds N.K."/>
            <person name="Benny G.L."/>
            <person name="Smith M.E."/>
            <person name="James T.Y."/>
            <person name="Grigoriev I.V."/>
        </authorList>
    </citation>
    <scope>NUCLEOTIDE SEQUENCE [LARGE SCALE GENOMIC DNA]</scope>
    <source>
        <strain evidence="7">CSF55</strain>
    </source>
</reference>